<evidence type="ECO:0000256" key="1">
    <source>
        <dbReference type="ARBA" id="ARBA00004252"/>
    </source>
</evidence>
<proteinExistence type="inferred from homology"/>
<feature type="transmembrane region" description="Helical" evidence="12">
    <location>
        <begin position="128"/>
        <end position="146"/>
    </location>
</feature>
<evidence type="ECO:0000313" key="13">
    <source>
        <dbReference type="EMBL" id="AAU84524.1"/>
    </source>
</evidence>
<name>Q5Y960_9ALPH</name>
<evidence type="ECO:0000256" key="7">
    <source>
        <dbReference type="ARBA" id="ARBA00022812"/>
    </source>
</evidence>
<dbReference type="GO" id="GO:0019058">
    <property type="term" value="P:viral life cycle"/>
    <property type="evidence" value="ECO:0007669"/>
    <property type="project" value="InterPro"/>
</dbReference>
<keyword evidence="7" id="KW-1040">Host Golgi apparatus</keyword>
<dbReference type="GO" id="GO:0044178">
    <property type="term" value="C:host cell Golgi membrane"/>
    <property type="evidence" value="ECO:0007669"/>
    <property type="project" value="UniProtKB-SubCell"/>
</dbReference>
<reference evidence="13" key="2">
    <citation type="submission" date="2004-06" db="EMBL/GenBank/DDBJ databases">
        <authorList>
            <person name="Herbst L.H."/>
            <person name="Ene A.R."/>
            <person name="Su M."/>
            <person name="DeSalle R."/>
            <person name="Lenz J."/>
        </authorList>
    </citation>
    <scope>NUCLEOTIDE SEQUENCE</scope>
    <source>
        <strain evidence="13">FL var A</strain>
    </source>
</reference>
<keyword evidence="8" id="KW-0946">Virion</keyword>
<dbReference type="Pfam" id="PF04544">
    <property type="entry name" value="Herpes_UL20"/>
    <property type="match status" value="1"/>
</dbReference>
<comment type="similarity">
    <text evidence="4">Belongs to the alphaherpesvirinae UL20 family.</text>
</comment>
<dbReference type="GO" id="GO:0044200">
    <property type="term" value="C:host cell nuclear membrane"/>
    <property type="evidence" value="ECO:0007669"/>
    <property type="project" value="UniProtKB-SubCell"/>
</dbReference>
<evidence type="ECO:0000256" key="11">
    <source>
        <dbReference type="ARBA" id="ARBA00023136"/>
    </source>
</evidence>
<evidence type="ECO:0000256" key="3">
    <source>
        <dbReference type="ARBA" id="ARBA00004634"/>
    </source>
</evidence>
<sequence>MAAVFTAEAALADLAAAPLISGVENIALTERGPVYRTHDDYLISTGQLEDEAPVCTKSTLVALIAAALLKFVNCLIYYVYYRCTTVNVFFIVSIFITAIYYLKVAYMLFCAHANIRADRLPYTWHQRVISCFIDVACPSYFVYVFYQNVFVLGDFFVHVFKATEGACVAVSYVFFVSLMMYVFGIVYDVTEFVFPRLWARALLRVPICY</sequence>
<evidence type="ECO:0000256" key="10">
    <source>
        <dbReference type="ARBA" id="ARBA00022989"/>
    </source>
</evidence>
<evidence type="ECO:0000256" key="12">
    <source>
        <dbReference type="SAM" id="Phobius"/>
    </source>
</evidence>
<evidence type="ECO:0000256" key="6">
    <source>
        <dbReference type="ARBA" id="ARBA00022692"/>
    </source>
</evidence>
<evidence type="ECO:0000256" key="8">
    <source>
        <dbReference type="ARBA" id="ARBA00022844"/>
    </source>
</evidence>
<dbReference type="InterPro" id="IPR007629">
    <property type="entry name" value="Herpes_UL20"/>
</dbReference>
<keyword evidence="9" id="KW-1043">Host membrane</keyword>
<dbReference type="GO" id="GO:0044423">
    <property type="term" value="C:virion component"/>
    <property type="evidence" value="ECO:0007669"/>
    <property type="project" value="UniProtKB-KW"/>
</dbReference>
<accession>Q5Y960</accession>
<protein>
    <submittedName>
        <fullName evidence="13">UL20</fullName>
    </submittedName>
</protein>
<evidence type="ECO:0000256" key="5">
    <source>
        <dbReference type="ARBA" id="ARBA00022562"/>
    </source>
</evidence>
<gene>
    <name evidence="13" type="primary">UL20</name>
</gene>
<keyword evidence="10 12" id="KW-1133">Transmembrane helix</keyword>
<keyword evidence="6 12" id="KW-0812">Transmembrane</keyword>
<dbReference type="EMBL" id="AY644454">
    <property type="protein sequence ID" value="AAU84524.1"/>
    <property type="molecule type" value="Genomic_DNA"/>
</dbReference>
<evidence type="ECO:0000256" key="4">
    <source>
        <dbReference type="ARBA" id="ARBA00007652"/>
    </source>
</evidence>
<feature type="transmembrane region" description="Helical" evidence="12">
    <location>
        <begin position="166"/>
        <end position="187"/>
    </location>
</feature>
<keyword evidence="11 12" id="KW-0472">Membrane</keyword>
<feature type="transmembrane region" description="Helical" evidence="12">
    <location>
        <begin position="86"/>
        <end position="108"/>
    </location>
</feature>
<comment type="subcellular location">
    <subcellularLocation>
        <location evidence="1">Host Golgi apparatus membrane</location>
        <topology evidence="1">Multi-pass membrane protein</topology>
    </subcellularLocation>
    <subcellularLocation>
        <location evidence="3">Host nucleus membrane</location>
        <topology evidence="3">Multi-pass membrane protein</topology>
    </subcellularLocation>
    <subcellularLocation>
        <location evidence="2">Virion</location>
    </subcellularLocation>
</comment>
<keyword evidence="5" id="KW-1048">Host nucleus</keyword>
<evidence type="ECO:0000256" key="9">
    <source>
        <dbReference type="ARBA" id="ARBA00022870"/>
    </source>
</evidence>
<evidence type="ECO:0000256" key="2">
    <source>
        <dbReference type="ARBA" id="ARBA00004328"/>
    </source>
</evidence>
<reference evidence="13" key="1">
    <citation type="journal article" date="2004" name="Curr. Biol.">
        <title>Tumor outbreaks in marine turtles are not due to recent herpesvirus mutations.</title>
        <authorList>
            <person name="Herbst L."/>
            <person name="Ene A."/>
            <person name="Su M."/>
            <person name="Desalle R."/>
            <person name="Lenz J."/>
        </authorList>
    </citation>
    <scope>NUCLEOTIDE SEQUENCE</scope>
    <source>
        <strain evidence="13">FL var A</strain>
    </source>
</reference>
<feature type="transmembrane region" description="Helical" evidence="12">
    <location>
        <begin position="60"/>
        <end position="80"/>
    </location>
</feature>
<organism evidence="13">
    <name type="scientific">Fibropapilloma-associated turtle herpesvirus</name>
    <dbReference type="NCBI Taxonomy" id="256817"/>
    <lineage>
        <taxon>Viruses</taxon>
        <taxon>Duplodnaviria</taxon>
        <taxon>Heunggongvirae</taxon>
        <taxon>Peploviricota</taxon>
        <taxon>Herviviricetes</taxon>
        <taxon>Herpesvirales</taxon>
        <taxon>Orthoherpesviridae</taxon>
        <taxon>Alphaherpesvirinae</taxon>
        <taxon>Scutavirus</taxon>
        <taxon>Scutavirus chelonidalpha5</taxon>
    </lineage>
</organism>